<dbReference type="InterPro" id="IPR007612">
    <property type="entry name" value="LOR"/>
</dbReference>
<evidence type="ECO:0000313" key="2">
    <source>
        <dbReference type="Proteomes" id="UP001139485"/>
    </source>
</evidence>
<name>A0A9X2D856_9ACTN</name>
<comment type="caution">
    <text evidence="1">The sequence shown here is derived from an EMBL/GenBank/DDBJ whole genome shotgun (WGS) entry which is preliminary data.</text>
</comment>
<proteinExistence type="predicted"/>
<dbReference type="AlphaFoldDB" id="A0A9X2D856"/>
<protein>
    <submittedName>
        <fullName evidence="1">Uncharacterized protein</fullName>
    </submittedName>
</protein>
<sequence>MTAQMYLPAFLVKQRFAMTANRYELVELRPDGSEGRSMGIAQQKRMALREQVTFFADEARTQPVFSFKARQRLDLGAGYDVTDGAGAPLGYFKKDFGASLLRTTFHVEGAGVRGSGQERNQTTAIVRRFIELPFMSIHFDFTNAEGGPLMHVDRELKLRDRYVVRVPDDRLDFRVAAAMAVGLDALMQR</sequence>
<dbReference type="RefSeq" id="WP_250055442.1">
    <property type="nucleotide sequence ID" value="NZ_JAMJPH010000025.1"/>
</dbReference>
<evidence type="ECO:0000313" key="1">
    <source>
        <dbReference type="EMBL" id="MCM0619799.1"/>
    </source>
</evidence>
<keyword evidence="2" id="KW-1185">Reference proteome</keyword>
<reference evidence="1" key="1">
    <citation type="submission" date="2022-05" db="EMBL/GenBank/DDBJ databases">
        <authorList>
            <person name="Tuo L."/>
        </authorList>
    </citation>
    <scope>NUCLEOTIDE SEQUENCE</scope>
    <source>
        <strain evidence="1">BSK12Z-4</strain>
    </source>
</reference>
<organism evidence="1 2">
    <name type="scientific">Nocardioides bruguierae</name>
    <dbReference type="NCBI Taxonomy" id="2945102"/>
    <lineage>
        <taxon>Bacteria</taxon>
        <taxon>Bacillati</taxon>
        <taxon>Actinomycetota</taxon>
        <taxon>Actinomycetes</taxon>
        <taxon>Propionibacteriales</taxon>
        <taxon>Nocardioidaceae</taxon>
        <taxon>Nocardioides</taxon>
    </lineage>
</organism>
<dbReference type="Proteomes" id="UP001139485">
    <property type="component" value="Unassembled WGS sequence"/>
</dbReference>
<accession>A0A9X2D856</accession>
<dbReference type="Pfam" id="PF04525">
    <property type="entry name" value="LOR"/>
    <property type="match status" value="1"/>
</dbReference>
<dbReference type="EMBL" id="JAMOIL010000005">
    <property type="protein sequence ID" value="MCM0619799.1"/>
    <property type="molecule type" value="Genomic_DNA"/>
</dbReference>
<gene>
    <name evidence="1" type="ORF">M8330_05775</name>
</gene>